<evidence type="ECO:0000313" key="3">
    <source>
        <dbReference type="Proteomes" id="UP000826234"/>
    </source>
</evidence>
<evidence type="ECO:0000313" key="2">
    <source>
        <dbReference type="EMBL" id="KAH0627832.1"/>
    </source>
</evidence>
<dbReference type="Gene3D" id="2.60.40.10">
    <property type="entry name" value="Immunoglobulins"/>
    <property type="match status" value="1"/>
</dbReference>
<comment type="caution">
    <text evidence="2">The sequence shown here is derived from an EMBL/GenBank/DDBJ whole genome shotgun (WGS) entry which is preliminary data.</text>
</comment>
<dbReference type="PRINTS" id="PR00014">
    <property type="entry name" value="FNTYPEIII"/>
</dbReference>
<name>A0ABQ7TE98_PHRPL</name>
<protein>
    <recommendedName>
        <fullName evidence="1">Fibronectin type-III domain-containing protein</fullName>
    </recommendedName>
</protein>
<sequence length="128" mass="14487">QVPGPVENLRAVSTSPTSVLITWEPPAYANGPVQGYRLYCTEVTTGKEQNIEVNDLSYKLEGLKKFTEYTLRFLAYNRYGPGVSSEDLTVRTLSDVFNITISSWHLYIKRRIDAPLVEWGEMPNKKTG</sequence>
<dbReference type="InterPro" id="IPR036116">
    <property type="entry name" value="FN3_sf"/>
</dbReference>
<organism evidence="2 3">
    <name type="scientific">Phrynosoma platyrhinos</name>
    <name type="common">Desert horned lizard</name>
    <dbReference type="NCBI Taxonomy" id="52577"/>
    <lineage>
        <taxon>Eukaryota</taxon>
        <taxon>Metazoa</taxon>
        <taxon>Chordata</taxon>
        <taxon>Craniata</taxon>
        <taxon>Vertebrata</taxon>
        <taxon>Euteleostomi</taxon>
        <taxon>Lepidosauria</taxon>
        <taxon>Squamata</taxon>
        <taxon>Bifurcata</taxon>
        <taxon>Unidentata</taxon>
        <taxon>Episquamata</taxon>
        <taxon>Toxicofera</taxon>
        <taxon>Iguania</taxon>
        <taxon>Phrynosomatidae</taxon>
        <taxon>Phrynosomatinae</taxon>
        <taxon>Phrynosoma</taxon>
    </lineage>
</organism>
<dbReference type="Proteomes" id="UP000826234">
    <property type="component" value="Unassembled WGS sequence"/>
</dbReference>
<dbReference type="Pfam" id="PF00041">
    <property type="entry name" value="fn3"/>
    <property type="match status" value="1"/>
</dbReference>
<dbReference type="CDD" id="cd00063">
    <property type="entry name" value="FN3"/>
    <property type="match status" value="1"/>
</dbReference>
<proteinExistence type="predicted"/>
<dbReference type="PROSITE" id="PS50853">
    <property type="entry name" value="FN3"/>
    <property type="match status" value="1"/>
</dbReference>
<dbReference type="PANTHER" id="PTHR46957">
    <property type="entry name" value="CYTOKINE RECEPTOR"/>
    <property type="match status" value="1"/>
</dbReference>
<dbReference type="SMART" id="SM00060">
    <property type="entry name" value="FN3"/>
    <property type="match status" value="1"/>
</dbReference>
<dbReference type="EMBL" id="JAIPUX010000439">
    <property type="protein sequence ID" value="KAH0627832.1"/>
    <property type="molecule type" value="Genomic_DNA"/>
</dbReference>
<dbReference type="InterPro" id="IPR050713">
    <property type="entry name" value="RTP_Phos/Ushers"/>
</dbReference>
<dbReference type="InterPro" id="IPR003961">
    <property type="entry name" value="FN3_dom"/>
</dbReference>
<feature type="non-terminal residue" evidence="2">
    <location>
        <position position="1"/>
    </location>
</feature>
<dbReference type="PANTHER" id="PTHR46957:SF3">
    <property type="entry name" value="CYTOKINE RECEPTOR"/>
    <property type="match status" value="1"/>
</dbReference>
<accession>A0ABQ7TE98</accession>
<dbReference type="SUPFAM" id="SSF49265">
    <property type="entry name" value="Fibronectin type III"/>
    <property type="match status" value="1"/>
</dbReference>
<reference evidence="2 3" key="1">
    <citation type="journal article" date="2022" name="Gigascience">
        <title>A chromosome-level genome assembly and annotation of the desert horned lizard, Phrynosoma platyrhinos, provides insight into chromosomal rearrangements among reptiles.</title>
        <authorList>
            <person name="Koochekian N."/>
            <person name="Ascanio A."/>
            <person name="Farleigh K."/>
            <person name="Card D.C."/>
            <person name="Schield D.R."/>
            <person name="Castoe T.A."/>
            <person name="Jezkova T."/>
        </authorList>
    </citation>
    <scope>NUCLEOTIDE SEQUENCE [LARGE SCALE GENOMIC DNA]</scope>
    <source>
        <strain evidence="2">NK-2021</strain>
    </source>
</reference>
<evidence type="ECO:0000259" key="1">
    <source>
        <dbReference type="PROSITE" id="PS50853"/>
    </source>
</evidence>
<feature type="domain" description="Fibronectin type-III" evidence="1">
    <location>
        <begin position="5"/>
        <end position="95"/>
    </location>
</feature>
<keyword evidence="3" id="KW-1185">Reference proteome</keyword>
<gene>
    <name evidence="2" type="ORF">JD844_008312</name>
</gene>
<dbReference type="InterPro" id="IPR013783">
    <property type="entry name" value="Ig-like_fold"/>
</dbReference>